<evidence type="ECO:0008006" key="3">
    <source>
        <dbReference type="Google" id="ProtNLM"/>
    </source>
</evidence>
<keyword evidence="2" id="KW-1185">Reference proteome</keyword>
<evidence type="ECO:0000313" key="2">
    <source>
        <dbReference type="Proteomes" id="UP000031246"/>
    </source>
</evidence>
<dbReference type="AlphaFoldDB" id="A0A0C1FHY4"/>
<proteinExistence type="predicted"/>
<dbReference type="Proteomes" id="UP000031246">
    <property type="component" value="Unassembled WGS sequence"/>
</dbReference>
<protein>
    <recommendedName>
        <fullName evidence="3">N-acetylglucosamine kinase</fullName>
    </recommendedName>
</protein>
<gene>
    <name evidence="1" type="ORF">OC25_16210</name>
</gene>
<dbReference type="OrthoDB" id="871343at2"/>
<dbReference type="RefSeq" id="WP_039478128.1">
    <property type="nucleotide sequence ID" value="NZ_JSYN01000019.1"/>
</dbReference>
<dbReference type="InterPro" id="IPR043129">
    <property type="entry name" value="ATPase_NBD"/>
</dbReference>
<sequence>MIAVVYSGSKTAFWKITQNGQVVAHCNTTGLNPCFVDPKTILQILNKKVVLVNNAENIKKIYFFAAGASSADRKEELAKTLSSFFKYSKVVVENDMFGAAKAACYNKPGIVGMLGSGAHCAYFDGKKPLNNNFGLGYILGDEGSSNYFGKMILREFLSHKLPKDIETKFLLTHNLDRPQILERIYNKPQANIFLTSFFDFVTQNSKHEYIRKLIDEGFVKYIETYILPTVEKYPNKELHIVGKVAAELEDRLRLVAGKYNLEIKSIIKEPIQNLLKHYIN</sequence>
<organism evidence="1 2">
    <name type="scientific">Pedobacter kyungheensis</name>
    <dbReference type="NCBI Taxonomy" id="1069985"/>
    <lineage>
        <taxon>Bacteria</taxon>
        <taxon>Pseudomonadati</taxon>
        <taxon>Bacteroidota</taxon>
        <taxon>Sphingobacteriia</taxon>
        <taxon>Sphingobacteriales</taxon>
        <taxon>Sphingobacteriaceae</taxon>
        <taxon>Pedobacter</taxon>
    </lineage>
</organism>
<dbReference type="SUPFAM" id="SSF53067">
    <property type="entry name" value="Actin-like ATPase domain"/>
    <property type="match status" value="2"/>
</dbReference>
<accession>A0A0C1FHY4</accession>
<reference evidence="1 2" key="1">
    <citation type="submission" date="2014-10" db="EMBL/GenBank/DDBJ databases">
        <title>Pedobacter Kyungheensis.</title>
        <authorList>
            <person name="Anderson B.M."/>
            <person name="Newman J.D."/>
        </authorList>
    </citation>
    <scope>NUCLEOTIDE SEQUENCE [LARGE SCALE GENOMIC DNA]</scope>
    <source>
        <strain evidence="1 2">KACC 16221</strain>
    </source>
</reference>
<comment type="caution">
    <text evidence="1">The sequence shown here is derived from an EMBL/GenBank/DDBJ whole genome shotgun (WGS) entry which is preliminary data.</text>
</comment>
<dbReference type="EMBL" id="JSYN01000019">
    <property type="protein sequence ID" value="KIA92587.1"/>
    <property type="molecule type" value="Genomic_DNA"/>
</dbReference>
<dbReference type="Gene3D" id="1.10.720.160">
    <property type="match status" value="1"/>
</dbReference>
<evidence type="ECO:0000313" key="1">
    <source>
        <dbReference type="EMBL" id="KIA92587.1"/>
    </source>
</evidence>
<name>A0A0C1FHY4_9SPHI</name>
<dbReference type="Gene3D" id="3.30.420.40">
    <property type="match status" value="2"/>
</dbReference>